<comment type="caution">
    <text evidence="1">The sequence shown here is derived from an EMBL/GenBank/DDBJ whole genome shotgun (WGS) entry which is preliminary data.</text>
</comment>
<dbReference type="RefSeq" id="WP_106390931.1">
    <property type="nucleotide sequence ID" value="NZ_PVNK01000077.1"/>
</dbReference>
<sequence>MVGSALEPKARASSTLALDPTSLSRMSIVALDELFATLEPASLTELQGRKRGRLLAVAGLDWMPAKARGALLGLATELPIVGGVWRGERFDGEFGANAWLAPGRGLEFARYLVREAPALDGGGVVIRLDYDVATNPVALRGILGELRRLGPGLFLARLYYRWGERAVKLLYFTLES</sequence>
<dbReference type="EMBL" id="PVNK01000077">
    <property type="protein sequence ID" value="PRQ03584.1"/>
    <property type="molecule type" value="Genomic_DNA"/>
</dbReference>
<keyword evidence="2" id="KW-1185">Reference proteome</keyword>
<evidence type="ECO:0000313" key="1">
    <source>
        <dbReference type="EMBL" id="PRQ03584.1"/>
    </source>
</evidence>
<proteinExistence type="predicted"/>
<gene>
    <name evidence="1" type="ORF">ENSA5_14580</name>
</gene>
<organism evidence="1 2">
    <name type="scientific">Enhygromyxa salina</name>
    <dbReference type="NCBI Taxonomy" id="215803"/>
    <lineage>
        <taxon>Bacteria</taxon>
        <taxon>Pseudomonadati</taxon>
        <taxon>Myxococcota</taxon>
        <taxon>Polyangia</taxon>
        <taxon>Nannocystales</taxon>
        <taxon>Nannocystaceae</taxon>
        <taxon>Enhygromyxa</taxon>
    </lineage>
</organism>
<accession>A0A2S9YEN1</accession>
<reference evidence="1 2" key="1">
    <citation type="submission" date="2018-03" db="EMBL/GenBank/DDBJ databases">
        <title>Draft Genome Sequences of the Obligatory Marine Myxobacteria Enhygromyxa salina SWB005.</title>
        <authorList>
            <person name="Poehlein A."/>
            <person name="Moghaddam J.A."/>
            <person name="Harms H."/>
            <person name="Alanjari M."/>
            <person name="Koenig G.M."/>
            <person name="Daniel R."/>
            <person name="Schaeberle T.F."/>
        </authorList>
    </citation>
    <scope>NUCLEOTIDE SEQUENCE [LARGE SCALE GENOMIC DNA]</scope>
    <source>
        <strain evidence="1 2">SWB005</strain>
    </source>
</reference>
<protein>
    <submittedName>
        <fullName evidence="1">Uncharacterized protein</fullName>
    </submittedName>
</protein>
<evidence type="ECO:0000313" key="2">
    <source>
        <dbReference type="Proteomes" id="UP000237968"/>
    </source>
</evidence>
<name>A0A2S9YEN1_9BACT</name>
<dbReference type="Proteomes" id="UP000237968">
    <property type="component" value="Unassembled WGS sequence"/>
</dbReference>
<dbReference type="OrthoDB" id="5514859at2"/>
<dbReference type="AlphaFoldDB" id="A0A2S9YEN1"/>